<evidence type="ECO:0000256" key="4">
    <source>
        <dbReference type="ARBA" id="ARBA00022679"/>
    </source>
</evidence>
<dbReference type="InterPro" id="IPR046341">
    <property type="entry name" value="SET_dom_sf"/>
</dbReference>
<evidence type="ECO:0000256" key="5">
    <source>
        <dbReference type="ARBA" id="ARBA00022691"/>
    </source>
</evidence>
<dbReference type="SMART" id="SM00317">
    <property type="entry name" value="SET"/>
    <property type="match status" value="1"/>
</dbReference>
<feature type="compositionally biased region" description="Polar residues" evidence="8">
    <location>
        <begin position="149"/>
        <end position="160"/>
    </location>
</feature>
<organism evidence="10 11">
    <name type="scientific">Aureococcus anophagefferens</name>
    <name type="common">Harmful bloom alga</name>
    <dbReference type="NCBI Taxonomy" id="44056"/>
    <lineage>
        <taxon>Eukaryota</taxon>
        <taxon>Sar</taxon>
        <taxon>Stramenopiles</taxon>
        <taxon>Ochrophyta</taxon>
        <taxon>Pelagophyceae</taxon>
        <taxon>Pelagomonadales</taxon>
        <taxon>Pelagomonadaceae</taxon>
        <taxon>Aureococcus</taxon>
    </lineage>
</organism>
<protein>
    <submittedName>
        <fullName evidence="10">Glucose transporter</fullName>
    </submittedName>
</protein>
<dbReference type="InterPro" id="IPR050973">
    <property type="entry name" value="H3K9_Histone-Lys_N-MTase"/>
</dbReference>
<keyword evidence="7" id="KW-0862">Zinc</keyword>
<evidence type="ECO:0000256" key="1">
    <source>
        <dbReference type="ARBA" id="ARBA00004286"/>
    </source>
</evidence>
<keyword evidence="10" id="KW-0813">Transport</keyword>
<keyword evidence="5" id="KW-0949">S-adenosyl-L-methionine</keyword>
<keyword evidence="6" id="KW-0479">Metal-binding</keyword>
<comment type="subcellular location">
    <subcellularLocation>
        <location evidence="1">Chromosome</location>
    </subcellularLocation>
</comment>
<evidence type="ECO:0000313" key="10">
    <source>
        <dbReference type="EMBL" id="KAK7233120.1"/>
    </source>
</evidence>
<sequence>MDVADCGPKGLGAFAAEACVSGSYVCDYVGESIDFVERATRYQRDPPAYLFHLGGGAIAGSHRFIDAVASTHASRAINHAQHANLEPVIDFDARRVSFYALRDIAEGDELTFDYGEEYWLQRGFAPADDDRDYSPARVAAERSKLAAAQRSSGDAGSNPLSRRRRRERAPKDAAALAALLRDRPER</sequence>
<dbReference type="Gene3D" id="2.170.270.10">
    <property type="entry name" value="SET domain"/>
    <property type="match status" value="1"/>
</dbReference>
<dbReference type="PROSITE" id="PS50280">
    <property type="entry name" value="SET"/>
    <property type="match status" value="1"/>
</dbReference>
<evidence type="ECO:0000259" key="9">
    <source>
        <dbReference type="PROSITE" id="PS50280"/>
    </source>
</evidence>
<name>A0ABR1FLR4_AURAN</name>
<feature type="domain" description="SET" evidence="9">
    <location>
        <begin position="1"/>
        <end position="115"/>
    </location>
</feature>
<evidence type="ECO:0000256" key="7">
    <source>
        <dbReference type="ARBA" id="ARBA00022833"/>
    </source>
</evidence>
<keyword evidence="4" id="KW-0808">Transferase</keyword>
<evidence type="ECO:0000256" key="3">
    <source>
        <dbReference type="ARBA" id="ARBA00022603"/>
    </source>
</evidence>
<dbReference type="EMBL" id="JBBJCI010000364">
    <property type="protein sequence ID" value="KAK7233120.1"/>
    <property type="molecule type" value="Genomic_DNA"/>
</dbReference>
<proteinExistence type="predicted"/>
<feature type="region of interest" description="Disordered" evidence="8">
    <location>
        <begin position="140"/>
        <end position="171"/>
    </location>
</feature>
<keyword evidence="10" id="KW-0762">Sugar transport</keyword>
<dbReference type="PANTHER" id="PTHR46223">
    <property type="entry name" value="HISTONE-LYSINE N-METHYLTRANSFERASE SUV39H"/>
    <property type="match status" value="1"/>
</dbReference>
<reference evidence="10 11" key="1">
    <citation type="submission" date="2024-03" db="EMBL/GenBank/DDBJ databases">
        <title>Aureococcus anophagefferens CCMP1851 and Kratosvirus quantuckense: Draft genome of a second virus-susceptible host strain in the model system.</title>
        <authorList>
            <person name="Chase E."/>
            <person name="Truchon A.R."/>
            <person name="Schepens W."/>
            <person name="Wilhelm S.W."/>
        </authorList>
    </citation>
    <scope>NUCLEOTIDE SEQUENCE [LARGE SCALE GENOMIC DNA]</scope>
    <source>
        <strain evidence="10 11">CCMP1851</strain>
    </source>
</reference>
<dbReference type="PANTHER" id="PTHR46223:SF3">
    <property type="entry name" value="HISTONE-LYSINE N-METHYLTRANSFERASE SET-23"/>
    <property type="match status" value="1"/>
</dbReference>
<dbReference type="Proteomes" id="UP001363151">
    <property type="component" value="Unassembled WGS sequence"/>
</dbReference>
<keyword evidence="2" id="KW-0158">Chromosome</keyword>
<keyword evidence="3" id="KW-0489">Methyltransferase</keyword>
<gene>
    <name evidence="10" type="ORF">SO694_000392100</name>
</gene>
<dbReference type="Pfam" id="PF00856">
    <property type="entry name" value="SET"/>
    <property type="match status" value="1"/>
</dbReference>
<evidence type="ECO:0000256" key="6">
    <source>
        <dbReference type="ARBA" id="ARBA00022723"/>
    </source>
</evidence>
<accession>A0ABR1FLR4</accession>
<comment type="caution">
    <text evidence="10">The sequence shown here is derived from an EMBL/GenBank/DDBJ whole genome shotgun (WGS) entry which is preliminary data.</text>
</comment>
<evidence type="ECO:0000313" key="11">
    <source>
        <dbReference type="Proteomes" id="UP001363151"/>
    </source>
</evidence>
<dbReference type="InterPro" id="IPR001214">
    <property type="entry name" value="SET_dom"/>
</dbReference>
<evidence type="ECO:0000256" key="8">
    <source>
        <dbReference type="SAM" id="MobiDB-lite"/>
    </source>
</evidence>
<keyword evidence="11" id="KW-1185">Reference proteome</keyword>
<dbReference type="SUPFAM" id="SSF82199">
    <property type="entry name" value="SET domain"/>
    <property type="match status" value="1"/>
</dbReference>
<evidence type="ECO:0000256" key="2">
    <source>
        <dbReference type="ARBA" id="ARBA00022454"/>
    </source>
</evidence>